<dbReference type="InterPro" id="IPR025711">
    <property type="entry name" value="PepSY"/>
</dbReference>
<reference evidence="2 3" key="1">
    <citation type="submission" date="2016-10" db="EMBL/GenBank/DDBJ databases">
        <authorList>
            <person name="de Groot N.N."/>
        </authorList>
    </citation>
    <scope>NUCLEOTIDE SEQUENCE [LARGE SCALE GENOMIC DNA]</scope>
    <source>
        <strain evidence="2 3">NE2</strain>
    </source>
</reference>
<dbReference type="Proteomes" id="UP000198755">
    <property type="component" value="Unassembled WGS sequence"/>
</dbReference>
<gene>
    <name evidence="2" type="ORF">SAMN05444581_1247</name>
</gene>
<dbReference type="Gene3D" id="3.10.450.40">
    <property type="match status" value="1"/>
</dbReference>
<evidence type="ECO:0000313" key="3">
    <source>
        <dbReference type="Proteomes" id="UP000198755"/>
    </source>
</evidence>
<keyword evidence="3" id="KW-1185">Reference proteome</keyword>
<accession>A0A1I4CK11</accession>
<feature type="domain" description="PepSY" evidence="1">
    <location>
        <begin position="56"/>
        <end position="111"/>
    </location>
</feature>
<name>A0A1I4CK11_9HYPH</name>
<dbReference type="EMBL" id="FOSN01000024">
    <property type="protein sequence ID" value="SFK81622.1"/>
    <property type="molecule type" value="Genomic_DNA"/>
</dbReference>
<evidence type="ECO:0000313" key="2">
    <source>
        <dbReference type="EMBL" id="SFK81622.1"/>
    </source>
</evidence>
<evidence type="ECO:0000259" key="1">
    <source>
        <dbReference type="Pfam" id="PF03413"/>
    </source>
</evidence>
<dbReference type="Pfam" id="PF03413">
    <property type="entry name" value="PepSY"/>
    <property type="match status" value="1"/>
</dbReference>
<dbReference type="AlphaFoldDB" id="A0A1I4CK11"/>
<organism evidence="2 3">
    <name type="scientific">Methylocapsa palsarum</name>
    <dbReference type="NCBI Taxonomy" id="1612308"/>
    <lineage>
        <taxon>Bacteria</taxon>
        <taxon>Pseudomonadati</taxon>
        <taxon>Pseudomonadota</taxon>
        <taxon>Alphaproteobacteria</taxon>
        <taxon>Hyphomicrobiales</taxon>
        <taxon>Beijerinckiaceae</taxon>
        <taxon>Methylocapsa</taxon>
    </lineage>
</organism>
<protein>
    <submittedName>
        <fullName evidence="2">Peptidase propeptide and YPEB domain-containing protein</fullName>
    </submittedName>
</protein>
<proteinExistence type="predicted"/>
<sequence length="115" mass="12919">MELFERWRRSARALALGGCAFVPLLGASGKEQAASELREQDHERARAARERGEVMALEEIMPVVRERFPGDLAQIEFERDNGAWIYEFKLINFEGRLIEVKVNAKTGAVLDAGGE</sequence>
<dbReference type="STRING" id="1612308.SAMN05444581_1247"/>